<name>A0A2P5AVJ5_PARAD</name>
<evidence type="ECO:0000313" key="1">
    <source>
        <dbReference type="EMBL" id="PON40590.1"/>
    </source>
</evidence>
<dbReference type="Proteomes" id="UP000237105">
    <property type="component" value="Unassembled WGS sequence"/>
</dbReference>
<gene>
    <name evidence="1" type="ORF">PanWU01x14_296120</name>
</gene>
<protein>
    <submittedName>
        <fullName evidence="1">Uncharacterized protein</fullName>
    </submittedName>
</protein>
<keyword evidence="2" id="KW-1185">Reference proteome</keyword>
<comment type="caution">
    <text evidence="1">The sequence shown here is derived from an EMBL/GenBank/DDBJ whole genome shotgun (WGS) entry which is preliminary data.</text>
</comment>
<evidence type="ECO:0000313" key="2">
    <source>
        <dbReference type="Proteomes" id="UP000237105"/>
    </source>
</evidence>
<dbReference type="EMBL" id="JXTB01000435">
    <property type="protein sequence ID" value="PON40590.1"/>
    <property type="molecule type" value="Genomic_DNA"/>
</dbReference>
<dbReference type="AlphaFoldDB" id="A0A2P5AVJ5"/>
<sequence>MKYIWEDFAKPGNALRLGQTIISDRAGLTFPQLIELAWPAQLVSQALIKSFVILCSRKEVENPKMITYCG</sequence>
<organism evidence="1 2">
    <name type="scientific">Parasponia andersonii</name>
    <name type="common">Sponia andersonii</name>
    <dbReference type="NCBI Taxonomy" id="3476"/>
    <lineage>
        <taxon>Eukaryota</taxon>
        <taxon>Viridiplantae</taxon>
        <taxon>Streptophyta</taxon>
        <taxon>Embryophyta</taxon>
        <taxon>Tracheophyta</taxon>
        <taxon>Spermatophyta</taxon>
        <taxon>Magnoliopsida</taxon>
        <taxon>eudicotyledons</taxon>
        <taxon>Gunneridae</taxon>
        <taxon>Pentapetalae</taxon>
        <taxon>rosids</taxon>
        <taxon>fabids</taxon>
        <taxon>Rosales</taxon>
        <taxon>Cannabaceae</taxon>
        <taxon>Parasponia</taxon>
    </lineage>
</organism>
<proteinExistence type="predicted"/>
<accession>A0A2P5AVJ5</accession>
<reference evidence="2" key="1">
    <citation type="submission" date="2016-06" db="EMBL/GenBank/DDBJ databases">
        <title>Parallel loss of symbiosis genes in relatives of nitrogen-fixing non-legume Parasponia.</title>
        <authorList>
            <person name="Van Velzen R."/>
            <person name="Holmer R."/>
            <person name="Bu F."/>
            <person name="Rutten L."/>
            <person name="Van Zeijl A."/>
            <person name="Liu W."/>
            <person name="Santuari L."/>
            <person name="Cao Q."/>
            <person name="Sharma T."/>
            <person name="Shen D."/>
            <person name="Roswanjaya Y."/>
            <person name="Wardhani T."/>
            <person name="Kalhor M.S."/>
            <person name="Jansen J."/>
            <person name="Van den Hoogen J."/>
            <person name="Gungor B."/>
            <person name="Hartog M."/>
            <person name="Hontelez J."/>
            <person name="Verver J."/>
            <person name="Yang W.-C."/>
            <person name="Schijlen E."/>
            <person name="Repin R."/>
            <person name="Schilthuizen M."/>
            <person name="Schranz E."/>
            <person name="Heidstra R."/>
            <person name="Miyata K."/>
            <person name="Fedorova E."/>
            <person name="Kohlen W."/>
            <person name="Bisseling T."/>
            <person name="Smit S."/>
            <person name="Geurts R."/>
        </authorList>
    </citation>
    <scope>NUCLEOTIDE SEQUENCE [LARGE SCALE GENOMIC DNA]</scope>
    <source>
        <strain evidence="2">cv. WU1-14</strain>
    </source>
</reference>